<evidence type="ECO:0000313" key="3">
    <source>
        <dbReference type="Proteomes" id="UP000245410"/>
    </source>
</evidence>
<feature type="region of interest" description="Disordered" evidence="1">
    <location>
        <begin position="1"/>
        <end position="29"/>
    </location>
</feature>
<feature type="non-terminal residue" evidence="2">
    <location>
        <position position="1"/>
    </location>
</feature>
<keyword evidence="2" id="KW-0808">Transferase</keyword>
<protein>
    <submittedName>
        <fullName evidence="2">Acyltransferase</fullName>
    </submittedName>
</protein>
<gene>
    <name evidence="2" type="ORF">DKT68_01080</name>
</gene>
<organism evidence="2 3">
    <name type="scientific">Micromonospora acroterricola</name>
    <dbReference type="NCBI Taxonomy" id="2202421"/>
    <lineage>
        <taxon>Bacteria</taxon>
        <taxon>Bacillati</taxon>
        <taxon>Actinomycetota</taxon>
        <taxon>Actinomycetes</taxon>
        <taxon>Micromonosporales</taxon>
        <taxon>Micromonosporaceae</taxon>
        <taxon>Micromonospora</taxon>
    </lineage>
</organism>
<feature type="compositionally biased region" description="Low complexity" evidence="1">
    <location>
        <begin position="18"/>
        <end position="29"/>
    </location>
</feature>
<evidence type="ECO:0000256" key="1">
    <source>
        <dbReference type="SAM" id="MobiDB-lite"/>
    </source>
</evidence>
<name>A0A317DFL3_9ACTN</name>
<dbReference type="EMBL" id="QGKR01000069">
    <property type="protein sequence ID" value="PWR13407.1"/>
    <property type="molecule type" value="Genomic_DNA"/>
</dbReference>
<keyword evidence="3" id="KW-1185">Reference proteome</keyword>
<reference evidence="2 3" key="1">
    <citation type="submission" date="2018-05" db="EMBL/GenBank/DDBJ databases">
        <title>Micromonospora atacamensis sp. nov., a novel actinobacteria isolated from high altitude Atacama Desert soil.</title>
        <authorList>
            <person name="Carro L."/>
            <person name="Golinska P."/>
            <person name="Klenk H.-P."/>
            <person name="Goodfellow M."/>
        </authorList>
    </citation>
    <scope>NUCLEOTIDE SEQUENCE [LARGE SCALE GENOMIC DNA]</scope>
    <source>
        <strain evidence="2 3">5R2A7</strain>
    </source>
</reference>
<comment type="caution">
    <text evidence="2">The sequence shown here is derived from an EMBL/GenBank/DDBJ whole genome shotgun (WGS) entry which is preliminary data.</text>
</comment>
<keyword evidence="2" id="KW-0012">Acyltransferase</keyword>
<accession>A0A317DFL3</accession>
<dbReference type="Proteomes" id="UP000245410">
    <property type="component" value="Unassembled WGS sequence"/>
</dbReference>
<dbReference type="GO" id="GO:0016746">
    <property type="term" value="F:acyltransferase activity"/>
    <property type="evidence" value="ECO:0007669"/>
    <property type="project" value="UniProtKB-KW"/>
</dbReference>
<evidence type="ECO:0000313" key="2">
    <source>
        <dbReference type="EMBL" id="PWR13407.1"/>
    </source>
</evidence>
<dbReference type="AlphaFoldDB" id="A0A317DFL3"/>
<sequence length="52" mass="5016">SGAGPAADRAPVRRSDPVRGPGAAPAGVTVGRAVVPAQRAPREVGTVEISAG</sequence>
<proteinExistence type="predicted"/>